<dbReference type="Gene3D" id="1.25.40.750">
    <property type="entry name" value="Domain of unknown function DUF5071"/>
    <property type="match status" value="1"/>
</dbReference>
<keyword evidence="1" id="KW-0812">Transmembrane</keyword>
<proteinExistence type="predicted"/>
<protein>
    <recommendedName>
        <fullName evidence="2">DUF5071 domain-containing protein</fullName>
    </recommendedName>
</protein>
<gene>
    <name evidence="3" type="ORF">A3860_39665</name>
</gene>
<dbReference type="RefSeq" id="WP_081155493.1">
    <property type="nucleotide sequence ID" value="NZ_LVYD01000108.1"/>
</dbReference>
<dbReference type="InterPro" id="IPR031837">
    <property type="entry name" value="DUF5071"/>
</dbReference>
<dbReference type="Proteomes" id="UP000192796">
    <property type="component" value="Unassembled WGS sequence"/>
</dbReference>
<dbReference type="InterPro" id="IPR038692">
    <property type="entry name" value="Cthe_2751_sf"/>
</dbReference>
<feature type="domain" description="DUF5071" evidence="2">
    <location>
        <begin position="7"/>
        <end position="58"/>
    </location>
</feature>
<organism evidence="3 4">
    <name type="scientific">Niastella vici</name>
    <dbReference type="NCBI Taxonomy" id="1703345"/>
    <lineage>
        <taxon>Bacteria</taxon>
        <taxon>Pseudomonadati</taxon>
        <taxon>Bacteroidota</taxon>
        <taxon>Chitinophagia</taxon>
        <taxon>Chitinophagales</taxon>
        <taxon>Chitinophagaceae</taxon>
        <taxon>Niastella</taxon>
    </lineage>
</organism>
<keyword evidence="1" id="KW-0472">Membrane</keyword>
<keyword evidence="1" id="KW-1133">Transmembrane helix</keyword>
<dbReference type="Pfam" id="PF16804">
    <property type="entry name" value="DUF5071"/>
    <property type="match status" value="1"/>
</dbReference>
<evidence type="ECO:0000259" key="2">
    <source>
        <dbReference type="Pfam" id="PF16804"/>
    </source>
</evidence>
<feature type="transmembrane region" description="Helical" evidence="1">
    <location>
        <begin position="53"/>
        <end position="73"/>
    </location>
</feature>
<dbReference type="OrthoDB" id="680392at2"/>
<dbReference type="EMBL" id="LVYD01000108">
    <property type="protein sequence ID" value="OQP57936.1"/>
    <property type="molecule type" value="Genomic_DNA"/>
</dbReference>
<evidence type="ECO:0000256" key="1">
    <source>
        <dbReference type="SAM" id="Phobius"/>
    </source>
</evidence>
<reference evidence="3 4" key="1">
    <citation type="submission" date="2016-03" db="EMBL/GenBank/DDBJ databases">
        <title>Niastella vici sp. nov., isolated from farmland soil.</title>
        <authorList>
            <person name="Chen L."/>
            <person name="Wang D."/>
            <person name="Yang S."/>
            <person name="Wang G."/>
        </authorList>
    </citation>
    <scope>NUCLEOTIDE SEQUENCE [LARGE SCALE GENOMIC DNA]</scope>
    <source>
        <strain evidence="3 4">DJ57</strain>
    </source>
</reference>
<keyword evidence="4" id="KW-1185">Reference proteome</keyword>
<sequence>MSIVFELIPKDKPGVERAEKLMGQSFNEVHSIIHQLLEWIPDMNWSPTRMHKLLYSFRLVLLLVIAIPSVVLAQHGFSAKEEALKLFNKYKPVIEKKNNAFVENPRIISGDINGDGREDCIVSFVMTSRNSGNAIVGHESAIYLNSGMRMKVVGAFPAFNFCYTLDHIQDQVIFGKEYECRPPYDNVLRERKFAYVDGKIQAIF</sequence>
<evidence type="ECO:0000313" key="4">
    <source>
        <dbReference type="Proteomes" id="UP000192796"/>
    </source>
</evidence>
<evidence type="ECO:0000313" key="3">
    <source>
        <dbReference type="EMBL" id="OQP57936.1"/>
    </source>
</evidence>
<comment type="caution">
    <text evidence="3">The sequence shown here is derived from an EMBL/GenBank/DDBJ whole genome shotgun (WGS) entry which is preliminary data.</text>
</comment>
<dbReference type="AlphaFoldDB" id="A0A1V9FIA1"/>
<name>A0A1V9FIA1_9BACT</name>
<accession>A0A1V9FIA1</accession>